<evidence type="ECO:0000313" key="3">
    <source>
        <dbReference type="Proteomes" id="UP000224974"/>
    </source>
</evidence>
<keyword evidence="3" id="KW-1185">Reference proteome</keyword>
<reference evidence="1" key="1">
    <citation type="submission" date="2017-09" db="EMBL/GenBank/DDBJ databases">
        <title>FDA dAtabase for Regulatory Grade micrObial Sequences (FDA-ARGOS): Supporting development and validation of Infectious Disease Dx tests.</title>
        <authorList>
            <person name="Minogue T."/>
            <person name="Wolcott M."/>
            <person name="Wasieloski L."/>
            <person name="Aguilar W."/>
            <person name="Moore D."/>
            <person name="Tallon L.J."/>
            <person name="Sadzewicz L."/>
            <person name="Ott S."/>
            <person name="Zhao X."/>
            <person name="Nagaraj S."/>
            <person name="Vavikolanu K."/>
            <person name="Aluvathingal J."/>
            <person name="Nadendla S."/>
            <person name="Sichtig H."/>
        </authorList>
    </citation>
    <scope>NUCLEOTIDE SEQUENCE</scope>
    <source>
        <strain evidence="1">FDAARGOS_387</strain>
    </source>
</reference>
<dbReference type="AlphaFoldDB" id="A0A2C6DHM5"/>
<evidence type="ECO:0000313" key="2">
    <source>
        <dbReference type="EMBL" id="VFS46147.1"/>
    </source>
</evidence>
<protein>
    <submittedName>
        <fullName evidence="1">Uncharacterized protein</fullName>
    </submittedName>
</protein>
<organism evidence="1 3">
    <name type="scientific">Budvicia aquatica</name>
    <dbReference type="NCBI Taxonomy" id="82979"/>
    <lineage>
        <taxon>Bacteria</taxon>
        <taxon>Pseudomonadati</taxon>
        <taxon>Pseudomonadota</taxon>
        <taxon>Gammaproteobacteria</taxon>
        <taxon>Enterobacterales</taxon>
        <taxon>Budviciaceae</taxon>
        <taxon>Budvicia</taxon>
    </lineage>
</organism>
<dbReference type="Proteomes" id="UP000224974">
    <property type="component" value="Unassembled WGS sequence"/>
</dbReference>
<reference evidence="2 4" key="3">
    <citation type="submission" date="2019-03" db="EMBL/GenBank/DDBJ databases">
        <authorList>
            <consortium name="Pathogen Informatics"/>
        </authorList>
    </citation>
    <scope>NUCLEOTIDE SEQUENCE [LARGE SCALE GENOMIC DNA]</scope>
    <source>
        <strain evidence="2 4">NCTC12282</strain>
    </source>
</reference>
<dbReference type="Proteomes" id="UP000373449">
    <property type="component" value="Unassembled WGS sequence"/>
</dbReference>
<evidence type="ECO:0000313" key="1">
    <source>
        <dbReference type="EMBL" id="PHI28264.1"/>
    </source>
</evidence>
<accession>A0A2C6DHM5</accession>
<name>A0A2C6DHM5_9GAMM</name>
<dbReference type="RefSeq" id="WP_025378599.1">
    <property type="nucleotide sequence ID" value="NZ_CAADJA010000002.1"/>
</dbReference>
<gene>
    <name evidence="1" type="ORF">CRN84_02400</name>
    <name evidence="2" type="ORF">NCTC12282_01038</name>
</gene>
<proteinExistence type="predicted"/>
<sequence>MIIEDKLALSRRPGVISFIREGMFYRCYQQSLFFYLTQCDGKIKILGKRIKKLGGEAVFYGGFPMTQFEQRYPQAELTGWGAEIQGDWSDRDYVLWYEECVNSLLSEIATAPQDDVDPFVLTQQMRHFLQSWEPGCYPPAVESGFIQGLKQHLSL</sequence>
<dbReference type="EMBL" id="CAADJA010000002">
    <property type="protein sequence ID" value="VFS46147.1"/>
    <property type="molecule type" value="Genomic_DNA"/>
</dbReference>
<reference evidence="3" key="2">
    <citation type="submission" date="2017-09" db="EMBL/GenBank/DDBJ databases">
        <title>FDA dAtabase for Regulatory Grade micrObial Sequences (FDA-ARGOS): Supporting development and validation of Infectious Disease Dx tests.</title>
        <authorList>
            <person name="Minogue T."/>
            <person name="Wolcott M."/>
            <person name="Wasieloski L."/>
            <person name="Aguilar W."/>
            <person name="Moore D."/>
            <person name="Tallon L."/>
            <person name="Sadzewicz L."/>
            <person name="Ott S."/>
            <person name="Zhao X."/>
            <person name="Nagaraj S."/>
            <person name="Vavikolanu K."/>
            <person name="Aluvathingal J."/>
            <person name="Nadendla S."/>
            <person name="Sichtig H."/>
        </authorList>
    </citation>
    <scope>NUCLEOTIDE SEQUENCE [LARGE SCALE GENOMIC DNA]</scope>
    <source>
        <strain evidence="3">FDAARGOS_387</strain>
    </source>
</reference>
<dbReference type="OrthoDB" id="7068260at2"/>
<evidence type="ECO:0000313" key="4">
    <source>
        <dbReference type="Proteomes" id="UP000373449"/>
    </source>
</evidence>
<dbReference type="EMBL" id="PDDX01000001">
    <property type="protein sequence ID" value="PHI28264.1"/>
    <property type="molecule type" value="Genomic_DNA"/>
</dbReference>